<dbReference type="GO" id="GO:0070566">
    <property type="term" value="F:adenylyltransferase activity"/>
    <property type="evidence" value="ECO:0007669"/>
    <property type="project" value="UniProtKB-ARBA"/>
</dbReference>
<keyword evidence="5" id="KW-0547">Nucleotide-binding</keyword>
<evidence type="ECO:0000313" key="12">
    <source>
        <dbReference type="EMBL" id="CAB4775063.1"/>
    </source>
</evidence>
<keyword evidence="6" id="KW-0067">ATP-binding</keyword>
<dbReference type="NCBIfam" id="TIGR00125">
    <property type="entry name" value="cyt_tran_rel"/>
    <property type="match status" value="1"/>
</dbReference>
<reference evidence="9" key="1">
    <citation type="submission" date="2020-05" db="EMBL/GenBank/DDBJ databases">
        <authorList>
            <person name="Chiriac C."/>
            <person name="Salcher M."/>
            <person name="Ghai R."/>
            <person name="Kavagutti S V."/>
        </authorList>
    </citation>
    <scope>NUCLEOTIDE SEQUENCE</scope>
</reference>
<dbReference type="EMBL" id="CAFBLD010000005">
    <property type="protein sequence ID" value="CAB4866335.1"/>
    <property type="molecule type" value="Genomic_DNA"/>
</dbReference>
<evidence type="ECO:0000256" key="1">
    <source>
        <dbReference type="ARBA" id="ARBA00004790"/>
    </source>
</evidence>
<dbReference type="HAMAP" id="MF_00244">
    <property type="entry name" value="NaMN_adenylyltr"/>
    <property type="match status" value="1"/>
</dbReference>
<dbReference type="PANTHER" id="PTHR39321:SF3">
    <property type="entry name" value="PHOSPHOPANTETHEINE ADENYLYLTRANSFERASE"/>
    <property type="match status" value="1"/>
</dbReference>
<keyword evidence="2" id="KW-0662">Pyridine nucleotide biosynthesis</keyword>
<keyword evidence="4" id="KW-0548">Nucleotidyltransferase</keyword>
<comment type="pathway">
    <text evidence="1">Cofactor biosynthesis; NAD(+) biosynthesis.</text>
</comment>
<dbReference type="EMBL" id="CAFBOC010000017">
    <property type="protein sequence ID" value="CAB4984605.1"/>
    <property type="molecule type" value="Genomic_DNA"/>
</dbReference>
<evidence type="ECO:0000256" key="2">
    <source>
        <dbReference type="ARBA" id="ARBA00022642"/>
    </source>
</evidence>
<dbReference type="GO" id="GO:0005524">
    <property type="term" value="F:ATP binding"/>
    <property type="evidence" value="ECO:0007669"/>
    <property type="project" value="UniProtKB-KW"/>
</dbReference>
<dbReference type="InterPro" id="IPR004821">
    <property type="entry name" value="Cyt_trans-like"/>
</dbReference>
<dbReference type="EMBL" id="CAEZZW010000002">
    <property type="protein sequence ID" value="CAB4775063.1"/>
    <property type="molecule type" value="Genomic_DNA"/>
</dbReference>
<accession>A0A6J5YTS1</accession>
<keyword evidence="3" id="KW-0808">Transferase</keyword>
<dbReference type="NCBIfam" id="TIGR00482">
    <property type="entry name" value="nicotinate (nicotinamide) nucleotide adenylyltransferase"/>
    <property type="match status" value="1"/>
</dbReference>
<dbReference type="SUPFAM" id="SSF52374">
    <property type="entry name" value="Nucleotidylyl transferase"/>
    <property type="match status" value="1"/>
</dbReference>
<dbReference type="Pfam" id="PF01467">
    <property type="entry name" value="CTP_transf_like"/>
    <property type="match status" value="1"/>
</dbReference>
<evidence type="ECO:0000313" key="11">
    <source>
        <dbReference type="EMBL" id="CAB4727076.1"/>
    </source>
</evidence>
<evidence type="ECO:0000313" key="9">
    <source>
        <dbReference type="EMBL" id="CAB4331379.1"/>
    </source>
</evidence>
<organism evidence="9">
    <name type="scientific">freshwater metagenome</name>
    <dbReference type="NCBI Taxonomy" id="449393"/>
    <lineage>
        <taxon>unclassified sequences</taxon>
        <taxon>metagenomes</taxon>
        <taxon>ecological metagenomes</taxon>
    </lineage>
</organism>
<dbReference type="AlphaFoldDB" id="A0A6J5YTS1"/>
<evidence type="ECO:0000313" key="15">
    <source>
        <dbReference type="EMBL" id="CAB4984605.1"/>
    </source>
</evidence>
<dbReference type="GO" id="GO:0009435">
    <property type="term" value="P:NAD+ biosynthetic process"/>
    <property type="evidence" value="ECO:0007669"/>
    <property type="project" value="UniProtKB-UniPathway"/>
</dbReference>
<dbReference type="InterPro" id="IPR014729">
    <property type="entry name" value="Rossmann-like_a/b/a_fold"/>
</dbReference>
<dbReference type="EMBL" id="CAEZXO010000002">
    <property type="protein sequence ID" value="CAB4685705.1"/>
    <property type="molecule type" value="Genomic_DNA"/>
</dbReference>
<evidence type="ECO:0000256" key="7">
    <source>
        <dbReference type="ARBA" id="ARBA00023027"/>
    </source>
</evidence>
<dbReference type="CDD" id="cd02165">
    <property type="entry name" value="NMNAT"/>
    <property type="match status" value="1"/>
</dbReference>
<evidence type="ECO:0000313" key="13">
    <source>
        <dbReference type="EMBL" id="CAB4866335.1"/>
    </source>
</evidence>
<dbReference type="EMBL" id="CAESAE010000001">
    <property type="protein sequence ID" value="CAB4331379.1"/>
    <property type="molecule type" value="Genomic_DNA"/>
</dbReference>
<name>A0A6J5YTS1_9ZZZZ</name>
<protein>
    <submittedName>
        <fullName evidence="9">Unannotated protein</fullName>
    </submittedName>
</protein>
<dbReference type="UniPathway" id="UPA00253"/>
<evidence type="ECO:0000313" key="10">
    <source>
        <dbReference type="EMBL" id="CAB4685705.1"/>
    </source>
</evidence>
<evidence type="ECO:0000256" key="5">
    <source>
        <dbReference type="ARBA" id="ARBA00022741"/>
    </source>
</evidence>
<proteinExistence type="inferred from homology"/>
<evidence type="ECO:0000256" key="6">
    <source>
        <dbReference type="ARBA" id="ARBA00022840"/>
    </source>
</evidence>
<evidence type="ECO:0000256" key="4">
    <source>
        <dbReference type="ARBA" id="ARBA00022695"/>
    </source>
</evidence>
<dbReference type="EMBL" id="CAEZYM010000008">
    <property type="protein sequence ID" value="CAB4727076.1"/>
    <property type="molecule type" value="Genomic_DNA"/>
</dbReference>
<keyword evidence="7" id="KW-0520">NAD</keyword>
<dbReference type="EMBL" id="CAFBNH010000002">
    <property type="protein sequence ID" value="CAB4937018.1"/>
    <property type="molecule type" value="Genomic_DNA"/>
</dbReference>
<dbReference type="Gene3D" id="3.40.50.620">
    <property type="entry name" value="HUPs"/>
    <property type="match status" value="1"/>
</dbReference>
<sequence length="183" mass="20265">MIRIGIYGGTFDPIHKGHLHLIEQLFIRDLIDELIVIPAGQPWLRTSAPIASGADRLAMVKLALQELPSQMQSSITVSQIELMRSGATYTIDTIEEISAQRPDAHLILVVGSDAFATIERWHRSDELLSQVEVLVIARNGEGLDIDALPISATQLRDSLTAHADEIPQSVEMYIKEKNLYASK</sequence>
<feature type="domain" description="Cytidyltransferase-like" evidence="8">
    <location>
        <begin position="6"/>
        <end position="156"/>
    </location>
</feature>
<gene>
    <name evidence="10" type="ORF">UFOPK2510_00253</name>
    <name evidence="11" type="ORF">UFOPK2718_00985</name>
    <name evidence="12" type="ORF">UFOPK2936_00443</name>
    <name evidence="13" type="ORF">UFOPK3328_00787</name>
    <name evidence="14" type="ORF">UFOPK3779_00248</name>
    <name evidence="15" type="ORF">UFOPK3913_01369</name>
    <name evidence="9" type="ORF">UFOPK4107_00227</name>
</gene>
<evidence type="ECO:0000313" key="14">
    <source>
        <dbReference type="EMBL" id="CAB4937018.1"/>
    </source>
</evidence>
<evidence type="ECO:0000256" key="3">
    <source>
        <dbReference type="ARBA" id="ARBA00022679"/>
    </source>
</evidence>
<dbReference type="InterPro" id="IPR005248">
    <property type="entry name" value="NadD/NMNAT"/>
</dbReference>
<evidence type="ECO:0000259" key="8">
    <source>
        <dbReference type="Pfam" id="PF01467"/>
    </source>
</evidence>
<dbReference type="PANTHER" id="PTHR39321">
    <property type="entry name" value="NICOTINATE-NUCLEOTIDE ADENYLYLTRANSFERASE-RELATED"/>
    <property type="match status" value="1"/>
</dbReference>